<dbReference type="Proteomes" id="UP000283530">
    <property type="component" value="Unassembled WGS sequence"/>
</dbReference>
<feature type="compositionally biased region" description="Basic and acidic residues" evidence="1">
    <location>
        <begin position="65"/>
        <end position="78"/>
    </location>
</feature>
<feature type="compositionally biased region" description="Polar residues" evidence="1">
    <location>
        <begin position="326"/>
        <end position="345"/>
    </location>
</feature>
<feature type="compositionally biased region" description="Polar residues" evidence="1">
    <location>
        <begin position="475"/>
        <end position="487"/>
    </location>
</feature>
<dbReference type="GO" id="GO:0051082">
    <property type="term" value="F:unfolded protein binding"/>
    <property type="evidence" value="ECO:0007669"/>
    <property type="project" value="TreeGrafter"/>
</dbReference>
<evidence type="ECO:0000259" key="2">
    <source>
        <dbReference type="Pfam" id="PF06972"/>
    </source>
</evidence>
<evidence type="ECO:0000313" key="3">
    <source>
        <dbReference type="EMBL" id="RWR83392.1"/>
    </source>
</evidence>
<dbReference type="Pfam" id="PF06972">
    <property type="entry name" value="GIP1_N"/>
    <property type="match status" value="1"/>
</dbReference>
<gene>
    <name evidence="3" type="ORF">CKAN_01214600</name>
</gene>
<feature type="region of interest" description="Disordered" evidence="1">
    <location>
        <begin position="47"/>
        <end position="152"/>
    </location>
</feature>
<feature type="region of interest" description="Disordered" evidence="1">
    <location>
        <begin position="475"/>
        <end position="563"/>
    </location>
</feature>
<feature type="compositionally biased region" description="Polar residues" evidence="1">
    <location>
        <begin position="118"/>
        <end position="133"/>
    </location>
</feature>
<accession>A0A443NY24</accession>
<proteinExistence type="predicted"/>
<dbReference type="InterPro" id="IPR009060">
    <property type="entry name" value="UBA-like_sf"/>
</dbReference>
<name>A0A443NY24_9MAGN</name>
<sequence>MSTFRVTIPNNLRKTIQNIKEIAGNHTDEEIYAMLRECSMDPNETAQRLLSQDTFHEVKRKRDRRKESNTKEPMESRWRPGMQGRGARGGGRGGGYSSRYVSHDAGSGRNANAGKDNGVNQSTDRGSTSTLPVTQDIDIKATTSPVTGLANGPTNVVDDISTHGHESHVPEGSGFSALEENSAGLKMRAVPPLSANMKNSPAAVIGEEQRQPTLGPPSSEQLTSPMIPAVSGVYSSSLDPVLVPSLDSRVPGVVGTIKREVGSQRMYVEPTAVILTDSEPVSHESTNHMQINKFVPHDVVDSEMPSLSEKVDSEIDNIFVHGKIPSKSQAAERNIPSEASQGQPLSSHAGGSSSRPSSNYSNRSQSVGIQKVVGPSKEWKPKPTNPSAIQLSSTVGTSEVAPIVVGTSTQSLTSASVTAAEETTSKLQKKLQDLHFSDNRNVIIPNHLQVPEAERSGLSFGSFDASFAMSTSFANGPNSDKISSPPLSESSQEIEETTEEPSSSVQNLSPTDQEGDEPDHPQSPTHTPQNVSPGEADVPSSISPGPEYDQSKSEAMLPPGGPQYSVVHTAPNYSAFGLMPPMLGSQFAPFESSETQAPVASRLPSFVVQPSFDPSTSYYTQFYRPSADGDGRFSPFLAPGAAKYNGNITVLPTQSSPSPQEVGNSGNSMVLSTTGQTPLVTQASGVMQNSIAVTQQPVPVFRQPAGVHISHYPPNYIPYNQYFPPFYVPPPTIHHYLSNTGFPQQPPTGGIYQPPAAAAAAASAVKYSLSQYKPGTNAGNSAHIGMPTGYGPYTSAPAGYSPSPVSTGNSTGNEDLSASQYKENNVYITGQQSEGSTVWIPAPGRDLSGLQASSFYNLPPQGQHVTFPTQAGHGAFTGIYHPAQTMAAATVHPLLQQSQTMAGPVEIVGPPTGVYQQPQRPQINWANNY</sequence>
<dbReference type="InterPro" id="IPR044277">
    <property type="entry name" value="GIP1"/>
</dbReference>
<feature type="domain" description="GBF-interacting protein 1 N-terminal" evidence="2">
    <location>
        <begin position="8"/>
        <end position="67"/>
    </location>
</feature>
<feature type="region of interest" description="Disordered" evidence="1">
    <location>
        <begin position="326"/>
        <end position="396"/>
    </location>
</feature>
<dbReference type="OrthoDB" id="753279at2759"/>
<evidence type="ECO:0000313" key="4">
    <source>
        <dbReference type="Proteomes" id="UP000283530"/>
    </source>
</evidence>
<dbReference type="SUPFAM" id="SSF46934">
    <property type="entry name" value="UBA-like"/>
    <property type="match status" value="1"/>
</dbReference>
<evidence type="ECO:0000256" key="1">
    <source>
        <dbReference type="SAM" id="MobiDB-lite"/>
    </source>
</evidence>
<feature type="compositionally biased region" description="Low complexity" evidence="1">
    <location>
        <begin position="346"/>
        <end position="366"/>
    </location>
</feature>
<feature type="compositionally biased region" description="Gly residues" evidence="1">
    <location>
        <begin position="83"/>
        <end position="96"/>
    </location>
</feature>
<keyword evidence="4" id="KW-1185">Reference proteome</keyword>
<dbReference type="STRING" id="337451.A0A443NY24"/>
<feature type="compositionally biased region" description="Polar residues" evidence="1">
    <location>
        <begin position="522"/>
        <end position="532"/>
    </location>
</feature>
<feature type="compositionally biased region" description="Polar residues" evidence="1">
    <location>
        <begin position="385"/>
        <end position="396"/>
    </location>
</feature>
<protein>
    <submittedName>
        <fullName evidence="3">GBF-interacting protein 1-like protein isoform X3</fullName>
    </submittedName>
</protein>
<reference evidence="3 4" key="1">
    <citation type="journal article" date="2019" name="Nat. Plants">
        <title>Stout camphor tree genome fills gaps in understanding of flowering plant genome evolution.</title>
        <authorList>
            <person name="Chaw S.M."/>
            <person name="Liu Y.C."/>
            <person name="Wu Y.W."/>
            <person name="Wang H.Y."/>
            <person name="Lin C.I."/>
            <person name="Wu C.S."/>
            <person name="Ke H.M."/>
            <person name="Chang L.Y."/>
            <person name="Hsu C.Y."/>
            <person name="Yang H.T."/>
            <person name="Sudianto E."/>
            <person name="Hsu M.H."/>
            <person name="Wu K.P."/>
            <person name="Wang L.N."/>
            <person name="Leebens-Mack J.H."/>
            <person name="Tsai I.J."/>
        </authorList>
    </citation>
    <scope>NUCLEOTIDE SEQUENCE [LARGE SCALE GENOMIC DNA]</scope>
    <source>
        <strain evidence="4">cv. Chaw 1501</strain>
        <tissue evidence="3">Young leaves</tissue>
    </source>
</reference>
<dbReference type="PANTHER" id="PTHR46775:SF1">
    <property type="entry name" value="FLOCCULATION PROTEIN (DUF1296)"/>
    <property type="match status" value="1"/>
</dbReference>
<dbReference type="EMBL" id="QPKB01000004">
    <property type="protein sequence ID" value="RWR83392.1"/>
    <property type="molecule type" value="Genomic_DNA"/>
</dbReference>
<dbReference type="InterPro" id="IPR009719">
    <property type="entry name" value="GIP1_N"/>
</dbReference>
<dbReference type="AlphaFoldDB" id="A0A443NY24"/>
<dbReference type="PANTHER" id="PTHR46775">
    <property type="entry name" value="FLOCCULATION PROTEIN (DUF1296)"/>
    <property type="match status" value="1"/>
</dbReference>
<organism evidence="3 4">
    <name type="scientific">Cinnamomum micranthum f. kanehirae</name>
    <dbReference type="NCBI Taxonomy" id="337451"/>
    <lineage>
        <taxon>Eukaryota</taxon>
        <taxon>Viridiplantae</taxon>
        <taxon>Streptophyta</taxon>
        <taxon>Embryophyta</taxon>
        <taxon>Tracheophyta</taxon>
        <taxon>Spermatophyta</taxon>
        <taxon>Magnoliopsida</taxon>
        <taxon>Magnoliidae</taxon>
        <taxon>Laurales</taxon>
        <taxon>Lauraceae</taxon>
        <taxon>Cinnamomum</taxon>
    </lineage>
</organism>
<comment type="caution">
    <text evidence="3">The sequence shown here is derived from an EMBL/GenBank/DDBJ whole genome shotgun (WGS) entry which is preliminary data.</text>
</comment>